<evidence type="ECO:0000256" key="8">
    <source>
        <dbReference type="SAM" id="Phobius"/>
    </source>
</evidence>
<dbReference type="Proteomes" id="UP000094336">
    <property type="component" value="Unassembled WGS sequence"/>
</dbReference>
<evidence type="ECO:0000256" key="7">
    <source>
        <dbReference type="RuleBase" id="RU000477"/>
    </source>
</evidence>
<evidence type="ECO:0000256" key="6">
    <source>
        <dbReference type="ARBA" id="ARBA00023136"/>
    </source>
</evidence>
<dbReference type="PANTHER" id="PTHR43829">
    <property type="entry name" value="AQUAPORIN OR AQUAGLYCEROPORIN RELATED"/>
    <property type="match status" value="1"/>
</dbReference>
<sequence>MILVAFSDGISSRVLLSKSGGLTDISSSAASALMLGYMVSGGVSGGHMNPAVTLASAVYRGFPKRKVIPYMLAQLLGGFIGSLLVYGIYIQSINNFEGGDGIRTVFGENATASVFSTFPQPYLSTRGQFTSELTCTAFLQIGIFALTDPYNAPAGDLFPLALWVLMYAVGSCFGFQTGFALNIARDLAPRVAAVAVGYGSEMFTAYDAYAWVPVVALLVGSLVGGGLYDLCIYRGKDSPVNQRNFGFSRQMLCFSKKAPTRV</sequence>
<name>A0A1E3QUZ2_9ASCO</name>
<keyword evidence="10" id="KW-1185">Reference proteome</keyword>
<dbReference type="SUPFAM" id="SSF81338">
    <property type="entry name" value="Aquaporin-like"/>
    <property type="match status" value="1"/>
</dbReference>
<dbReference type="InterPro" id="IPR000425">
    <property type="entry name" value="MIP"/>
</dbReference>
<reference evidence="10" key="1">
    <citation type="submission" date="2016-05" db="EMBL/GenBank/DDBJ databases">
        <title>Comparative genomics of biotechnologically important yeasts.</title>
        <authorList>
            <consortium name="DOE Joint Genome Institute"/>
            <person name="Riley R."/>
            <person name="Haridas S."/>
            <person name="Wolfe K.H."/>
            <person name="Lopes M.R."/>
            <person name="Hittinger C.T."/>
            <person name="Goker M."/>
            <person name="Salamov A."/>
            <person name="Wisecaver J."/>
            <person name="Long T.M."/>
            <person name="Aerts A.L."/>
            <person name="Barry K."/>
            <person name="Choi C."/>
            <person name="Clum A."/>
            <person name="Coughlan A.Y."/>
            <person name="Deshpande S."/>
            <person name="Douglass A.P."/>
            <person name="Hanson S.J."/>
            <person name="Klenk H.-P."/>
            <person name="Labutti K."/>
            <person name="Lapidus A."/>
            <person name="Lindquist E."/>
            <person name="Lipzen A."/>
            <person name="Meier-Kolthoff J.P."/>
            <person name="Ohm R.A."/>
            <person name="Otillar R.P."/>
            <person name="Pangilinan J."/>
            <person name="Peng Y."/>
            <person name="Rokas A."/>
            <person name="Rosa C.A."/>
            <person name="Scheuner C."/>
            <person name="Sibirny A.A."/>
            <person name="Slot J.C."/>
            <person name="Stielow J.B."/>
            <person name="Sun H."/>
            <person name="Kurtzman C.P."/>
            <person name="Blackwell M."/>
            <person name="Grigoriev I.V."/>
            <person name="Jeffries T.W."/>
        </authorList>
    </citation>
    <scope>NUCLEOTIDE SEQUENCE [LARGE SCALE GENOMIC DNA]</scope>
    <source>
        <strain evidence="10">NRRL Y-12698</strain>
    </source>
</reference>
<evidence type="ECO:0000313" key="9">
    <source>
        <dbReference type="EMBL" id="ODQ80862.1"/>
    </source>
</evidence>
<protein>
    <recommendedName>
        <fullName evidence="11">Aquaporin</fullName>
    </recommendedName>
</protein>
<keyword evidence="4 7" id="KW-0812">Transmembrane</keyword>
<keyword evidence="5 8" id="KW-1133">Transmembrane helix</keyword>
<dbReference type="GO" id="GO:0015254">
    <property type="term" value="F:glycerol channel activity"/>
    <property type="evidence" value="ECO:0007669"/>
    <property type="project" value="TreeGrafter"/>
</dbReference>
<keyword evidence="6 8" id="KW-0472">Membrane</keyword>
<dbReference type="PRINTS" id="PR00783">
    <property type="entry name" value="MINTRINSICP"/>
</dbReference>
<dbReference type="EMBL" id="KV454429">
    <property type="protein sequence ID" value="ODQ80862.1"/>
    <property type="molecule type" value="Genomic_DNA"/>
</dbReference>
<feature type="transmembrane region" description="Helical" evidence="8">
    <location>
        <begin position="25"/>
        <end position="46"/>
    </location>
</feature>
<evidence type="ECO:0000256" key="2">
    <source>
        <dbReference type="ARBA" id="ARBA00006175"/>
    </source>
</evidence>
<comment type="similarity">
    <text evidence="2 7">Belongs to the MIP/aquaporin (TC 1.A.8) family.</text>
</comment>
<evidence type="ECO:0000256" key="3">
    <source>
        <dbReference type="ARBA" id="ARBA00022448"/>
    </source>
</evidence>
<dbReference type="GO" id="GO:0015250">
    <property type="term" value="F:water channel activity"/>
    <property type="evidence" value="ECO:0007669"/>
    <property type="project" value="TreeGrafter"/>
</dbReference>
<dbReference type="RefSeq" id="XP_018986190.1">
    <property type="nucleotide sequence ID" value="XM_019128623.1"/>
</dbReference>
<evidence type="ECO:0000256" key="5">
    <source>
        <dbReference type="ARBA" id="ARBA00022989"/>
    </source>
</evidence>
<keyword evidence="3 7" id="KW-0813">Transport</keyword>
<dbReference type="OrthoDB" id="3222at2759"/>
<dbReference type="Gene3D" id="1.20.1080.10">
    <property type="entry name" value="Glycerol uptake facilitator protein"/>
    <property type="match status" value="1"/>
</dbReference>
<evidence type="ECO:0000256" key="4">
    <source>
        <dbReference type="ARBA" id="ARBA00022692"/>
    </source>
</evidence>
<proteinExistence type="inferred from homology"/>
<organism evidence="9 10">
    <name type="scientific">Babjeviella inositovora NRRL Y-12698</name>
    <dbReference type="NCBI Taxonomy" id="984486"/>
    <lineage>
        <taxon>Eukaryota</taxon>
        <taxon>Fungi</taxon>
        <taxon>Dikarya</taxon>
        <taxon>Ascomycota</taxon>
        <taxon>Saccharomycotina</taxon>
        <taxon>Pichiomycetes</taxon>
        <taxon>Serinales incertae sedis</taxon>
        <taxon>Babjeviella</taxon>
    </lineage>
</organism>
<dbReference type="InterPro" id="IPR022357">
    <property type="entry name" value="MIP_CS"/>
</dbReference>
<feature type="transmembrane region" description="Helical" evidence="8">
    <location>
        <begin position="211"/>
        <end position="233"/>
    </location>
</feature>
<dbReference type="PROSITE" id="PS00221">
    <property type="entry name" value="MIP"/>
    <property type="match status" value="1"/>
</dbReference>
<dbReference type="AlphaFoldDB" id="A0A1E3QUZ2"/>
<evidence type="ECO:0000313" key="10">
    <source>
        <dbReference type="Proteomes" id="UP000094336"/>
    </source>
</evidence>
<gene>
    <name evidence="9" type="ORF">BABINDRAFT_161058</name>
</gene>
<dbReference type="InterPro" id="IPR023271">
    <property type="entry name" value="Aquaporin-like"/>
</dbReference>
<dbReference type="GO" id="GO:0005886">
    <property type="term" value="C:plasma membrane"/>
    <property type="evidence" value="ECO:0007669"/>
    <property type="project" value="TreeGrafter"/>
</dbReference>
<dbReference type="Pfam" id="PF00230">
    <property type="entry name" value="MIP"/>
    <property type="match status" value="1"/>
</dbReference>
<dbReference type="GeneID" id="30146476"/>
<dbReference type="STRING" id="984486.A0A1E3QUZ2"/>
<feature type="transmembrane region" description="Helical" evidence="8">
    <location>
        <begin position="157"/>
        <end position="175"/>
    </location>
</feature>
<comment type="subcellular location">
    <subcellularLocation>
        <location evidence="1">Membrane</location>
        <topology evidence="1">Multi-pass membrane protein</topology>
    </subcellularLocation>
</comment>
<evidence type="ECO:0008006" key="11">
    <source>
        <dbReference type="Google" id="ProtNLM"/>
    </source>
</evidence>
<dbReference type="PANTHER" id="PTHR43829:SF9">
    <property type="entry name" value="AQUAPORIN-9"/>
    <property type="match status" value="1"/>
</dbReference>
<feature type="transmembrane region" description="Helical" evidence="8">
    <location>
        <begin position="67"/>
        <end position="89"/>
    </location>
</feature>
<dbReference type="InterPro" id="IPR050363">
    <property type="entry name" value="MIP/Aquaporin"/>
</dbReference>
<accession>A0A1E3QUZ2</accession>
<evidence type="ECO:0000256" key="1">
    <source>
        <dbReference type="ARBA" id="ARBA00004141"/>
    </source>
</evidence>